<dbReference type="AlphaFoldDB" id="A0A0K1Q2T5"/>
<evidence type="ECO:0000313" key="1">
    <source>
        <dbReference type="EMBL" id="AKV00126.1"/>
    </source>
</evidence>
<dbReference type="RefSeq" id="WP_146651468.1">
    <property type="nucleotide sequence ID" value="NZ_CP012333.1"/>
</dbReference>
<dbReference type="STRING" id="1391654.AKJ09_06789"/>
<dbReference type="Proteomes" id="UP000064967">
    <property type="component" value="Chromosome"/>
</dbReference>
<protein>
    <submittedName>
        <fullName evidence="1">Uncharacterized protein</fullName>
    </submittedName>
</protein>
<organism evidence="1 2">
    <name type="scientific">Labilithrix luteola</name>
    <dbReference type="NCBI Taxonomy" id="1391654"/>
    <lineage>
        <taxon>Bacteria</taxon>
        <taxon>Pseudomonadati</taxon>
        <taxon>Myxococcota</taxon>
        <taxon>Polyangia</taxon>
        <taxon>Polyangiales</taxon>
        <taxon>Labilitrichaceae</taxon>
        <taxon>Labilithrix</taxon>
    </lineage>
</organism>
<gene>
    <name evidence="1" type="ORF">AKJ09_06789</name>
</gene>
<proteinExistence type="predicted"/>
<evidence type="ECO:0000313" key="2">
    <source>
        <dbReference type="Proteomes" id="UP000064967"/>
    </source>
</evidence>
<dbReference type="KEGG" id="llu:AKJ09_06789"/>
<sequence>MSQNAPVVLTPDALARLNDHAEEFLVRCGDRFVTSVTFKARVVALITYETSSEDRAQQLQAGISGNAPLAGGAVNLDASVKTHLSNASKLSDVKTSVHMLVQGFNLSSSDPLFGIDNTLPDKLKRLDEVGQAIARTMRRMAIARTAPRRRVTCRNTKMRSRPSMNM</sequence>
<accession>A0A0K1Q2T5</accession>
<keyword evidence="2" id="KW-1185">Reference proteome</keyword>
<dbReference type="EMBL" id="CP012333">
    <property type="protein sequence ID" value="AKV00126.1"/>
    <property type="molecule type" value="Genomic_DNA"/>
</dbReference>
<name>A0A0K1Q2T5_9BACT</name>
<reference evidence="1 2" key="1">
    <citation type="submission" date="2015-08" db="EMBL/GenBank/DDBJ databases">
        <authorList>
            <person name="Babu N.S."/>
            <person name="Beckwith C.J."/>
            <person name="Beseler K.G."/>
            <person name="Brison A."/>
            <person name="Carone J.V."/>
            <person name="Caskin T.P."/>
            <person name="Diamond M."/>
            <person name="Durham M.E."/>
            <person name="Foxe J.M."/>
            <person name="Go M."/>
            <person name="Henderson B.A."/>
            <person name="Jones I.B."/>
            <person name="McGettigan J.A."/>
            <person name="Micheletti S.J."/>
            <person name="Nasrallah M.E."/>
            <person name="Ortiz D."/>
            <person name="Piller C.R."/>
            <person name="Privatt S.R."/>
            <person name="Schneider S.L."/>
            <person name="Sharp S."/>
            <person name="Smith T.C."/>
            <person name="Stanton J.D."/>
            <person name="Ullery H.E."/>
            <person name="Wilson R.J."/>
            <person name="Serrano M.G."/>
            <person name="Buck G."/>
            <person name="Lee V."/>
            <person name="Wang Y."/>
            <person name="Carvalho R."/>
            <person name="Voegtly L."/>
            <person name="Shi R."/>
            <person name="Duckworth R."/>
            <person name="Johnson A."/>
            <person name="Loviza R."/>
            <person name="Walstead R."/>
            <person name="Shah Z."/>
            <person name="Kiflezghi M."/>
            <person name="Wade K."/>
            <person name="Ball S.L."/>
            <person name="Bradley K.W."/>
            <person name="Asai D.J."/>
            <person name="Bowman C.A."/>
            <person name="Russell D.A."/>
            <person name="Pope W.H."/>
            <person name="Jacobs-Sera D."/>
            <person name="Hendrix R.W."/>
            <person name="Hatfull G.F."/>
        </authorList>
    </citation>
    <scope>NUCLEOTIDE SEQUENCE [LARGE SCALE GENOMIC DNA]</scope>
    <source>
        <strain evidence="1 2">DSM 27648</strain>
    </source>
</reference>